<dbReference type="InterPro" id="IPR000551">
    <property type="entry name" value="MerR-type_HTH_dom"/>
</dbReference>
<dbReference type="Proteomes" id="UP000333828">
    <property type="component" value="Unassembled WGS sequence"/>
</dbReference>
<keyword evidence="4" id="KW-1185">Reference proteome</keyword>
<dbReference type="RefSeq" id="WP_150683087.1">
    <property type="nucleotide sequence ID" value="NZ_CABPSI010000001.1"/>
</dbReference>
<gene>
    <name evidence="3" type="ORF">PIN31115_00986</name>
</gene>
<reference evidence="3 4" key="1">
    <citation type="submission" date="2019-08" db="EMBL/GenBank/DDBJ databases">
        <authorList>
            <person name="Peeters C."/>
        </authorList>
    </citation>
    <scope>NUCLEOTIDE SEQUENCE [LARGE SCALE GENOMIC DNA]</scope>
    <source>
        <strain evidence="3 4">LMG 31115</strain>
    </source>
</reference>
<protein>
    <submittedName>
        <fullName evidence="3">MerR family transcriptional regulator</fullName>
    </submittedName>
</protein>
<dbReference type="PROSITE" id="PS00552">
    <property type="entry name" value="HTH_MERR_1"/>
    <property type="match status" value="1"/>
</dbReference>
<dbReference type="GO" id="GO:0003677">
    <property type="term" value="F:DNA binding"/>
    <property type="evidence" value="ECO:0007669"/>
    <property type="project" value="UniProtKB-KW"/>
</dbReference>
<accession>A0A5E4STN7</accession>
<evidence type="ECO:0000259" key="2">
    <source>
        <dbReference type="PROSITE" id="PS50937"/>
    </source>
</evidence>
<dbReference type="InterPro" id="IPR012925">
    <property type="entry name" value="TipAS_dom"/>
</dbReference>
<dbReference type="Gene3D" id="1.10.1660.10">
    <property type="match status" value="1"/>
</dbReference>
<dbReference type="PROSITE" id="PS50937">
    <property type="entry name" value="HTH_MERR_2"/>
    <property type="match status" value="1"/>
</dbReference>
<name>A0A5E4STN7_9BURK</name>
<dbReference type="SMART" id="SM00422">
    <property type="entry name" value="HTH_MERR"/>
    <property type="match status" value="1"/>
</dbReference>
<feature type="domain" description="HTH merR-type" evidence="2">
    <location>
        <begin position="2"/>
        <end position="71"/>
    </location>
</feature>
<organism evidence="3 4">
    <name type="scientific">Pandoraea iniqua</name>
    <dbReference type="NCBI Taxonomy" id="2508288"/>
    <lineage>
        <taxon>Bacteria</taxon>
        <taxon>Pseudomonadati</taxon>
        <taxon>Pseudomonadota</taxon>
        <taxon>Betaproteobacteria</taxon>
        <taxon>Burkholderiales</taxon>
        <taxon>Burkholderiaceae</taxon>
        <taxon>Pandoraea</taxon>
    </lineage>
</organism>
<dbReference type="InterPro" id="IPR047057">
    <property type="entry name" value="MerR_fam"/>
</dbReference>
<sequence>MLLKVGELAKRCGLTVRTLHHYDTLGLLTPSARSDAGYRLYDRSDVARLHQIQALRRFGMSLTDIGTWLARPDVPLASLITRQIDMLTHQIDEAARLRDRLTGLRTQLDKGEAPDLAEWLTTLELMTMYDKYFTKDELARLPLYQNDVARETEWPAMVAHVQALMASGDTPQSTAAQAAARRWMAMVERDTGGDARLLAKLNHMHTTESQMVTQTGITPELMRFVQDAFAQTKFAIYAKYLDEDEFRFLQANYLTYTYEWPVLIGELRDHLEKGTPPQSPDVQTLVQRWMTYFRSYAGDNPATHAKIRAAHMNEPELMAGTLVDARLIDYLKQGMASFRPQ</sequence>
<proteinExistence type="predicted"/>
<dbReference type="EMBL" id="CABPSI010000001">
    <property type="protein sequence ID" value="VVD78441.1"/>
    <property type="molecule type" value="Genomic_DNA"/>
</dbReference>
<dbReference type="PRINTS" id="PR00040">
    <property type="entry name" value="HTHMERR"/>
</dbReference>
<dbReference type="AlphaFoldDB" id="A0A5E4STN7"/>
<dbReference type="PANTHER" id="PTHR30204:SF90">
    <property type="entry name" value="HTH-TYPE TRANSCRIPTIONAL ACTIVATOR MTA"/>
    <property type="match status" value="1"/>
</dbReference>
<dbReference type="Pfam" id="PF13411">
    <property type="entry name" value="MerR_1"/>
    <property type="match status" value="1"/>
</dbReference>
<dbReference type="Pfam" id="PF07739">
    <property type="entry name" value="TipAS"/>
    <property type="match status" value="1"/>
</dbReference>
<dbReference type="InterPro" id="IPR009061">
    <property type="entry name" value="DNA-bd_dom_put_sf"/>
</dbReference>
<dbReference type="SUPFAM" id="SSF46955">
    <property type="entry name" value="Putative DNA-binding domain"/>
    <property type="match status" value="1"/>
</dbReference>
<evidence type="ECO:0000313" key="4">
    <source>
        <dbReference type="Proteomes" id="UP000333828"/>
    </source>
</evidence>
<evidence type="ECO:0000313" key="3">
    <source>
        <dbReference type="EMBL" id="VVD78441.1"/>
    </source>
</evidence>
<evidence type="ECO:0000256" key="1">
    <source>
        <dbReference type="ARBA" id="ARBA00023125"/>
    </source>
</evidence>
<dbReference type="GO" id="GO:0003700">
    <property type="term" value="F:DNA-binding transcription factor activity"/>
    <property type="evidence" value="ECO:0007669"/>
    <property type="project" value="InterPro"/>
</dbReference>
<keyword evidence="1" id="KW-0238">DNA-binding</keyword>
<dbReference type="CDD" id="cd04788">
    <property type="entry name" value="HTH_NolA-AlbR"/>
    <property type="match status" value="1"/>
</dbReference>
<dbReference type="PANTHER" id="PTHR30204">
    <property type="entry name" value="REDOX-CYCLING DRUG-SENSING TRANSCRIPTIONAL ACTIVATOR SOXR"/>
    <property type="match status" value="1"/>
</dbReference>